<protein>
    <submittedName>
        <fullName evidence="5">1-acyl-sn-glycerol-3-phosphate acyltransferase</fullName>
    </submittedName>
</protein>
<dbReference type="GO" id="GO:0003841">
    <property type="term" value="F:1-acylglycerol-3-phosphate O-acyltransferase activity"/>
    <property type="evidence" value="ECO:0007669"/>
    <property type="project" value="TreeGrafter"/>
</dbReference>
<feature type="compositionally biased region" description="Low complexity" evidence="3">
    <location>
        <begin position="114"/>
        <end position="128"/>
    </location>
</feature>
<evidence type="ECO:0000256" key="3">
    <source>
        <dbReference type="SAM" id="MobiDB-lite"/>
    </source>
</evidence>
<dbReference type="Proteomes" id="UP000567246">
    <property type="component" value="Unassembled WGS sequence"/>
</dbReference>
<name>A0A7W9N0J6_9MICC</name>
<dbReference type="SMART" id="SM00563">
    <property type="entry name" value="PlsC"/>
    <property type="match status" value="1"/>
</dbReference>
<dbReference type="PANTHER" id="PTHR10434:SF11">
    <property type="entry name" value="1-ACYL-SN-GLYCEROL-3-PHOSPHATE ACYLTRANSFERASE"/>
    <property type="match status" value="1"/>
</dbReference>
<keyword evidence="1 5" id="KW-0808">Transferase</keyword>
<dbReference type="AlphaFoldDB" id="A0A7W9N0J6"/>
<evidence type="ECO:0000259" key="4">
    <source>
        <dbReference type="SMART" id="SM00563"/>
    </source>
</evidence>
<dbReference type="RefSeq" id="WP_184172530.1">
    <property type="nucleotide sequence ID" value="NZ_BAABAG010000013.1"/>
</dbReference>
<evidence type="ECO:0000256" key="1">
    <source>
        <dbReference type="ARBA" id="ARBA00022679"/>
    </source>
</evidence>
<dbReference type="EMBL" id="JACHMW010000001">
    <property type="protein sequence ID" value="MBB5849120.1"/>
    <property type="molecule type" value="Genomic_DNA"/>
</dbReference>
<dbReference type="Pfam" id="PF01553">
    <property type="entry name" value="Acyltransferase"/>
    <property type="match status" value="1"/>
</dbReference>
<feature type="compositionally biased region" description="Pro residues" evidence="3">
    <location>
        <begin position="207"/>
        <end position="220"/>
    </location>
</feature>
<comment type="caution">
    <text evidence="5">The sequence shown here is derived from an EMBL/GenBank/DDBJ whole genome shotgun (WGS) entry which is preliminary data.</text>
</comment>
<feature type="region of interest" description="Disordered" evidence="3">
    <location>
        <begin position="110"/>
        <end position="129"/>
    </location>
</feature>
<reference evidence="5 6" key="1">
    <citation type="submission" date="2020-08" db="EMBL/GenBank/DDBJ databases">
        <title>Sequencing the genomes of 1000 actinobacteria strains.</title>
        <authorList>
            <person name="Klenk H.-P."/>
        </authorList>
    </citation>
    <scope>NUCLEOTIDE SEQUENCE [LARGE SCALE GENOMIC DNA]</scope>
    <source>
        <strain evidence="5 6">DSM 17945</strain>
    </source>
</reference>
<accession>A0A7W9N0J6</accession>
<keyword evidence="2 5" id="KW-0012">Acyltransferase</keyword>
<feature type="domain" description="Phospholipid/glycerol acyltransferase" evidence="4">
    <location>
        <begin position="50"/>
        <end position="184"/>
    </location>
</feature>
<evidence type="ECO:0000313" key="6">
    <source>
        <dbReference type="Proteomes" id="UP000567246"/>
    </source>
</evidence>
<dbReference type="GO" id="GO:0006654">
    <property type="term" value="P:phosphatidic acid biosynthetic process"/>
    <property type="evidence" value="ECO:0007669"/>
    <property type="project" value="TreeGrafter"/>
</dbReference>
<evidence type="ECO:0000313" key="5">
    <source>
        <dbReference type="EMBL" id="MBB5849120.1"/>
    </source>
</evidence>
<dbReference type="PANTHER" id="PTHR10434">
    <property type="entry name" value="1-ACYL-SN-GLYCEROL-3-PHOSPHATE ACYLTRANSFERASE"/>
    <property type="match status" value="1"/>
</dbReference>
<proteinExistence type="predicted"/>
<dbReference type="SUPFAM" id="SSF69593">
    <property type="entry name" value="Glycerol-3-phosphate (1)-acyltransferase"/>
    <property type="match status" value="1"/>
</dbReference>
<feature type="region of interest" description="Disordered" evidence="3">
    <location>
        <begin position="201"/>
        <end position="243"/>
    </location>
</feature>
<evidence type="ECO:0000256" key="2">
    <source>
        <dbReference type="ARBA" id="ARBA00023315"/>
    </source>
</evidence>
<feature type="compositionally biased region" description="Basic and acidic residues" evidence="3">
    <location>
        <begin position="233"/>
        <end position="243"/>
    </location>
</feature>
<sequence length="264" mass="27649">MSALAARARAGLAHAVLAVAGARIHAPGPDGAEEAEITRERLAALLPRQAVFYANHTSHLDFVTLWAVLPPALQRRVRPVAAADYWGSGLRRRVAEGLFHAYLVERGKTRRRGPGAASGSGVSPDGGSQLEGMLEILAGGDSLIIFPEGTRGSGEDVARFQRGLHALAAAFPQVPVVPVSLVNLGRILPKGEPIPVPHLSTVRFHPPLDPPEPARPPGPGAPASGTAATDAPEPGRGEDEAARTAWLERARAVLEQDLSASLRG</sequence>
<keyword evidence="6" id="KW-1185">Reference proteome</keyword>
<organism evidence="5 6">
    <name type="scientific">Micrococcus endophyticus</name>
    <dbReference type="NCBI Taxonomy" id="455343"/>
    <lineage>
        <taxon>Bacteria</taxon>
        <taxon>Bacillati</taxon>
        <taxon>Actinomycetota</taxon>
        <taxon>Actinomycetes</taxon>
        <taxon>Micrococcales</taxon>
        <taxon>Micrococcaceae</taxon>
        <taxon>Micrococcus</taxon>
    </lineage>
</organism>
<dbReference type="CDD" id="cd07989">
    <property type="entry name" value="LPLAT_AGPAT-like"/>
    <property type="match status" value="1"/>
</dbReference>
<gene>
    <name evidence="5" type="ORF">HDA33_001684</name>
</gene>
<feature type="compositionally biased region" description="Low complexity" evidence="3">
    <location>
        <begin position="221"/>
        <end position="232"/>
    </location>
</feature>
<dbReference type="InterPro" id="IPR002123">
    <property type="entry name" value="Plipid/glycerol_acylTrfase"/>
</dbReference>